<dbReference type="AlphaFoldDB" id="A0A5J4TCC4"/>
<keyword evidence="5 6" id="KW-0472">Membrane</keyword>
<dbReference type="PANTHER" id="PTHR24223">
    <property type="entry name" value="ATP-BINDING CASSETTE SUB-FAMILY C"/>
    <property type="match status" value="1"/>
</dbReference>
<evidence type="ECO:0000313" key="9">
    <source>
        <dbReference type="Proteomes" id="UP000324800"/>
    </source>
</evidence>
<dbReference type="EMBL" id="SNRW01033577">
    <property type="protein sequence ID" value="KAA6356076.1"/>
    <property type="molecule type" value="Genomic_DNA"/>
</dbReference>
<keyword evidence="3" id="KW-0067">ATP-binding</keyword>
<protein>
    <submittedName>
        <fullName evidence="8">Putative Multidrug resistance-associated protein</fullName>
    </submittedName>
</protein>
<evidence type="ECO:0000313" key="8">
    <source>
        <dbReference type="EMBL" id="KAA6356076.1"/>
    </source>
</evidence>
<evidence type="ECO:0000256" key="4">
    <source>
        <dbReference type="ARBA" id="ARBA00022989"/>
    </source>
</evidence>
<dbReference type="SUPFAM" id="SSF52540">
    <property type="entry name" value="P-loop containing nucleoside triphosphate hydrolases"/>
    <property type="match status" value="1"/>
</dbReference>
<dbReference type="OrthoDB" id="6500128at2759"/>
<evidence type="ECO:0000256" key="2">
    <source>
        <dbReference type="ARBA" id="ARBA00022741"/>
    </source>
</evidence>
<evidence type="ECO:0000256" key="3">
    <source>
        <dbReference type="ARBA" id="ARBA00022840"/>
    </source>
</evidence>
<dbReference type="GO" id="GO:0016887">
    <property type="term" value="F:ATP hydrolysis activity"/>
    <property type="evidence" value="ECO:0007669"/>
    <property type="project" value="InterPro"/>
</dbReference>
<dbReference type="Proteomes" id="UP000324800">
    <property type="component" value="Unassembled WGS sequence"/>
</dbReference>
<reference evidence="8 9" key="1">
    <citation type="submission" date="2019-03" db="EMBL/GenBank/DDBJ databases">
        <title>Single cell metagenomics reveals metabolic interactions within the superorganism composed of flagellate Streblomastix strix and complex community of Bacteroidetes bacteria on its surface.</title>
        <authorList>
            <person name="Treitli S.C."/>
            <person name="Kolisko M."/>
            <person name="Husnik F."/>
            <person name="Keeling P."/>
            <person name="Hampl V."/>
        </authorList>
    </citation>
    <scope>NUCLEOTIDE SEQUENCE [LARGE SCALE GENOMIC DNA]</scope>
    <source>
        <strain evidence="8">ST1C</strain>
    </source>
</reference>
<gene>
    <name evidence="8" type="ORF">EZS28_048397</name>
</gene>
<comment type="caution">
    <text evidence="8">The sequence shown here is derived from an EMBL/GenBank/DDBJ whole genome shotgun (WGS) entry which is preliminary data.</text>
</comment>
<accession>A0A5J4TCC4</accession>
<dbReference type="InterPro" id="IPR027417">
    <property type="entry name" value="P-loop_NTPase"/>
</dbReference>
<keyword evidence="4 6" id="KW-1133">Transmembrane helix</keyword>
<evidence type="ECO:0000259" key="7">
    <source>
        <dbReference type="Pfam" id="PF00005"/>
    </source>
</evidence>
<feature type="transmembrane region" description="Helical" evidence="6">
    <location>
        <begin position="61"/>
        <end position="79"/>
    </location>
</feature>
<dbReference type="GO" id="GO:0042626">
    <property type="term" value="F:ATPase-coupled transmembrane transporter activity"/>
    <property type="evidence" value="ECO:0007669"/>
    <property type="project" value="TreeGrafter"/>
</dbReference>
<dbReference type="Gene3D" id="1.20.1560.10">
    <property type="entry name" value="ABC transporter type 1, transmembrane domain"/>
    <property type="match status" value="1"/>
</dbReference>
<proteinExistence type="predicted"/>
<evidence type="ECO:0000256" key="5">
    <source>
        <dbReference type="ARBA" id="ARBA00023136"/>
    </source>
</evidence>
<dbReference type="SUPFAM" id="SSF90123">
    <property type="entry name" value="ABC transporter transmembrane region"/>
    <property type="match status" value="1"/>
</dbReference>
<evidence type="ECO:0000256" key="6">
    <source>
        <dbReference type="SAM" id="Phobius"/>
    </source>
</evidence>
<dbReference type="InterPro" id="IPR036640">
    <property type="entry name" value="ABC1_TM_sf"/>
</dbReference>
<dbReference type="InterPro" id="IPR003439">
    <property type="entry name" value="ABC_transporter-like_ATP-bd"/>
</dbReference>
<name>A0A5J4TCC4_9EUKA</name>
<sequence length="305" mass="34301">AYHLENEWQKKFEKLNDLWSVRFVIFNEGKKWATLWASIISSIVMAGVVVIGWNSMSASKLAVAITASLTFANIGVQIVQMQVDMQSRMTSYDRIRFYSTNLPQEVKRSNINPIDPPEDWPNSGRIQFNNVTFRYRSGLPYVLKDVSFDLKGGEKIGVCGRTGAGKSSLLFALFRLIELDPKLQPKMIDLDTGFLVENDQTEEPNKGRVLIDEIDISKVDLSRVRRSIAIIPQDPTLFTGTLRYNLDIGGKYLNDDSRLWEVLDMVEMKDVIAGLPLGLDTQVAEGGSNFSAGQRQLICFGRAIL</sequence>
<keyword evidence="2" id="KW-0547">Nucleotide-binding</keyword>
<evidence type="ECO:0000256" key="1">
    <source>
        <dbReference type="ARBA" id="ARBA00022692"/>
    </source>
</evidence>
<feature type="domain" description="ABC transporter" evidence="7">
    <location>
        <begin position="143"/>
        <end position="177"/>
    </location>
</feature>
<feature type="non-terminal residue" evidence="8">
    <location>
        <position position="1"/>
    </location>
</feature>
<feature type="transmembrane region" description="Helical" evidence="6">
    <location>
        <begin position="32"/>
        <end position="55"/>
    </location>
</feature>
<keyword evidence="1 6" id="KW-0812">Transmembrane</keyword>
<dbReference type="Gene3D" id="3.40.50.300">
    <property type="entry name" value="P-loop containing nucleotide triphosphate hydrolases"/>
    <property type="match status" value="1"/>
</dbReference>
<feature type="domain" description="ABC transporter" evidence="7">
    <location>
        <begin position="202"/>
        <end position="305"/>
    </location>
</feature>
<dbReference type="InterPro" id="IPR050173">
    <property type="entry name" value="ABC_transporter_C-like"/>
</dbReference>
<dbReference type="GO" id="GO:0016020">
    <property type="term" value="C:membrane"/>
    <property type="evidence" value="ECO:0007669"/>
    <property type="project" value="InterPro"/>
</dbReference>
<dbReference type="GO" id="GO:0005524">
    <property type="term" value="F:ATP binding"/>
    <property type="evidence" value="ECO:0007669"/>
    <property type="project" value="UniProtKB-KW"/>
</dbReference>
<dbReference type="Pfam" id="PF00005">
    <property type="entry name" value="ABC_tran"/>
    <property type="match status" value="2"/>
</dbReference>
<organism evidence="8 9">
    <name type="scientific">Streblomastix strix</name>
    <dbReference type="NCBI Taxonomy" id="222440"/>
    <lineage>
        <taxon>Eukaryota</taxon>
        <taxon>Metamonada</taxon>
        <taxon>Preaxostyla</taxon>
        <taxon>Oxymonadida</taxon>
        <taxon>Streblomastigidae</taxon>
        <taxon>Streblomastix</taxon>
    </lineage>
</organism>
<feature type="non-terminal residue" evidence="8">
    <location>
        <position position="305"/>
    </location>
</feature>